<proteinExistence type="predicted"/>
<feature type="compositionally biased region" description="Polar residues" evidence="1">
    <location>
        <begin position="84"/>
        <end position="94"/>
    </location>
</feature>
<keyword evidence="3" id="KW-1185">Reference proteome</keyword>
<protein>
    <submittedName>
        <fullName evidence="2">Uncharacterized protein</fullName>
    </submittedName>
</protein>
<feature type="compositionally biased region" description="Low complexity" evidence="1">
    <location>
        <begin position="1"/>
        <end position="10"/>
    </location>
</feature>
<accession>A0AAV2RR48</accession>
<evidence type="ECO:0000313" key="2">
    <source>
        <dbReference type="EMBL" id="CAL4133026.1"/>
    </source>
</evidence>
<evidence type="ECO:0000256" key="1">
    <source>
        <dbReference type="SAM" id="MobiDB-lite"/>
    </source>
</evidence>
<name>A0AAV2RR48_MEGNR</name>
<organism evidence="2 3">
    <name type="scientific">Meganyctiphanes norvegica</name>
    <name type="common">Northern krill</name>
    <name type="synonym">Thysanopoda norvegica</name>
    <dbReference type="NCBI Taxonomy" id="48144"/>
    <lineage>
        <taxon>Eukaryota</taxon>
        <taxon>Metazoa</taxon>
        <taxon>Ecdysozoa</taxon>
        <taxon>Arthropoda</taxon>
        <taxon>Crustacea</taxon>
        <taxon>Multicrustacea</taxon>
        <taxon>Malacostraca</taxon>
        <taxon>Eumalacostraca</taxon>
        <taxon>Eucarida</taxon>
        <taxon>Euphausiacea</taxon>
        <taxon>Euphausiidae</taxon>
        <taxon>Meganyctiphanes</taxon>
    </lineage>
</organism>
<dbReference type="AlphaFoldDB" id="A0AAV2RR48"/>
<comment type="caution">
    <text evidence="2">The sequence shown here is derived from an EMBL/GenBank/DDBJ whole genome shotgun (WGS) entry which is preliminary data.</text>
</comment>
<reference evidence="2 3" key="1">
    <citation type="submission" date="2024-05" db="EMBL/GenBank/DDBJ databases">
        <authorList>
            <person name="Wallberg A."/>
        </authorList>
    </citation>
    <scope>NUCLEOTIDE SEQUENCE [LARGE SCALE GENOMIC DNA]</scope>
</reference>
<feature type="region of interest" description="Disordered" evidence="1">
    <location>
        <begin position="1"/>
        <end position="31"/>
    </location>
</feature>
<gene>
    <name evidence="2" type="ORF">MNOR_LOCUS27104</name>
</gene>
<feature type="region of interest" description="Disordered" evidence="1">
    <location>
        <begin position="55"/>
        <end position="98"/>
    </location>
</feature>
<sequence length="128" mass="13788">MEKIGPNKASPSPPPPYFMQTSPPAYNAYPSQPYSEQAALVDKCISEKGKHQPKMEIVMQNYAAESSPQQPQPPIPKDSSSKSTRQMHSSTPSSHGCVVDQCCCGCTLRTGSLIIGMLSLLEKSGGFI</sequence>
<dbReference type="EMBL" id="CAXKWB010028008">
    <property type="protein sequence ID" value="CAL4133026.1"/>
    <property type="molecule type" value="Genomic_DNA"/>
</dbReference>
<evidence type="ECO:0000313" key="3">
    <source>
        <dbReference type="Proteomes" id="UP001497623"/>
    </source>
</evidence>
<dbReference type="Proteomes" id="UP001497623">
    <property type="component" value="Unassembled WGS sequence"/>
</dbReference>